<dbReference type="EMBL" id="UOEM01000092">
    <property type="protein sequence ID" value="VAW15994.1"/>
    <property type="molecule type" value="Genomic_DNA"/>
</dbReference>
<sequence>MTTIMRPDDVRKQNRRRILAAVRREGLASRTDIGRATGLSAATISAITSSLIAEGVLIPPARIDPLRAGRGRPKVSLGINPDAALVGTVEFQLNSVSAAVIDYAGTTVAEHTLKIATSVAGPEDIRKALLSALGEAMKHKTAGAGRLRRIAVGVQGVTDIDRTAMLWSPISRHRNLPIKVWLEDGFGVPARVSNDCDMIARALNWRDPGRYGATFAAVLLSHGVGMGLFLRGKLINGTRSSGTEFGHMTYIPGGASCRCGARGCIEAYAGDYAIGRRAKGEAAGGEAAGGGAEDVPPPDLTQNPDIQAIVDAALGGDLQARAAIEAAGAAIGTGLSSIYALVDPFPIVLVGSGSKAFGLMERPIRQALNGTIAGNAAHDISIDCFADERPLVREGCAISALLMHDDQIAEHRSFSEVAI</sequence>
<dbReference type="InterPro" id="IPR043129">
    <property type="entry name" value="ATPase_NBD"/>
</dbReference>
<organism evidence="2">
    <name type="scientific">hydrothermal vent metagenome</name>
    <dbReference type="NCBI Taxonomy" id="652676"/>
    <lineage>
        <taxon>unclassified sequences</taxon>
        <taxon>metagenomes</taxon>
        <taxon>ecological metagenomes</taxon>
    </lineage>
</organism>
<dbReference type="InterPro" id="IPR036390">
    <property type="entry name" value="WH_DNA-bd_sf"/>
</dbReference>
<dbReference type="AlphaFoldDB" id="A0A3B0U5B8"/>
<dbReference type="Gene3D" id="1.10.10.10">
    <property type="entry name" value="Winged helix-like DNA-binding domain superfamily/Winged helix DNA-binding domain"/>
    <property type="match status" value="1"/>
</dbReference>
<comment type="similarity">
    <text evidence="1">Belongs to the ROK (NagC/XylR) family.</text>
</comment>
<dbReference type="SUPFAM" id="SSF46785">
    <property type="entry name" value="Winged helix' DNA-binding domain"/>
    <property type="match status" value="1"/>
</dbReference>
<evidence type="ECO:0000256" key="1">
    <source>
        <dbReference type="ARBA" id="ARBA00006479"/>
    </source>
</evidence>
<dbReference type="Pfam" id="PF00480">
    <property type="entry name" value="ROK"/>
    <property type="match status" value="1"/>
</dbReference>
<dbReference type="PROSITE" id="PS01125">
    <property type="entry name" value="ROK"/>
    <property type="match status" value="1"/>
</dbReference>
<proteinExistence type="inferred from homology"/>
<dbReference type="InterPro" id="IPR000600">
    <property type="entry name" value="ROK"/>
</dbReference>
<dbReference type="PANTHER" id="PTHR18964">
    <property type="entry name" value="ROK (REPRESSOR, ORF, KINASE) FAMILY"/>
    <property type="match status" value="1"/>
</dbReference>
<accession>A0A3B0U5B8</accession>
<protein>
    <recommendedName>
        <fullName evidence="3">Xylose-responsive transcription regulator, ROK family</fullName>
    </recommendedName>
</protein>
<dbReference type="SUPFAM" id="SSF53067">
    <property type="entry name" value="Actin-like ATPase domain"/>
    <property type="match status" value="1"/>
</dbReference>
<reference evidence="2" key="1">
    <citation type="submission" date="2018-06" db="EMBL/GenBank/DDBJ databases">
        <authorList>
            <person name="Zhirakovskaya E."/>
        </authorList>
    </citation>
    <scope>NUCLEOTIDE SEQUENCE</scope>
</reference>
<gene>
    <name evidence="2" type="ORF">MNBD_ALPHA09-1993</name>
</gene>
<dbReference type="PANTHER" id="PTHR18964:SF149">
    <property type="entry name" value="BIFUNCTIONAL UDP-N-ACETYLGLUCOSAMINE 2-EPIMERASE_N-ACETYLMANNOSAMINE KINASE"/>
    <property type="match status" value="1"/>
</dbReference>
<evidence type="ECO:0000313" key="2">
    <source>
        <dbReference type="EMBL" id="VAW15994.1"/>
    </source>
</evidence>
<dbReference type="InterPro" id="IPR036388">
    <property type="entry name" value="WH-like_DNA-bd_sf"/>
</dbReference>
<evidence type="ECO:0008006" key="3">
    <source>
        <dbReference type="Google" id="ProtNLM"/>
    </source>
</evidence>
<name>A0A3B0U5B8_9ZZZZ</name>
<dbReference type="InterPro" id="IPR049874">
    <property type="entry name" value="ROK_cs"/>
</dbReference>
<dbReference type="Gene3D" id="3.30.420.40">
    <property type="match status" value="2"/>
</dbReference>
<dbReference type="Pfam" id="PF13412">
    <property type="entry name" value="HTH_24"/>
    <property type="match status" value="1"/>
</dbReference>